<dbReference type="InterPro" id="IPR005279">
    <property type="entry name" value="Dipep/tripep_permease"/>
</dbReference>
<keyword evidence="7 10" id="KW-0472">Membrane</keyword>
<dbReference type="PANTHER" id="PTHR23517:SF15">
    <property type="entry name" value="PROTON-DEPENDENT OLIGOPEPTIDE FAMILY TRANSPORT PROTEIN"/>
    <property type="match status" value="1"/>
</dbReference>
<keyword evidence="3" id="KW-0813">Transport</keyword>
<feature type="transmembrane region" description="Helical" evidence="10">
    <location>
        <begin position="285"/>
        <end position="301"/>
    </location>
</feature>
<dbReference type="InterPro" id="IPR050171">
    <property type="entry name" value="MFS_Transporters"/>
</dbReference>
<feature type="transmembrane region" description="Helical" evidence="10">
    <location>
        <begin position="114"/>
        <end position="132"/>
    </location>
</feature>
<feature type="transmembrane region" description="Helical" evidence="10">
    <location>
        <begin position="227"/>
        <end position="246"/>
    </location>
</feature>
<keyword evidence="13" id="KW-1185">Reference proteome</keyword>
<dbReference type="GO" id="GO:0035443">
    <property type="term" value="P:tripeptide transmembrane transport"/>
    <property type="evidence" value="ECO:0007669"/>
    <property type="project" value="UniProtKB-ARBA"/>
</dbReference>
<dbReference type="Gene3D" id="1.20.1250.20">
    <property type="entry name" value="MFS general substrate transporter like domains"/>
    <property type="match status" value="1"/>
</dbReference>
<reference evidence="12 13" key="1">
    <citation type="submission" date="2015-01" db="EMBL/GenBank/DDBJ databases">
        <title>Comparative genomics of the lactic acid bacteria isolated from the honey bee gut.</title>
        <authorList>
            <person name="Ellegaard K.M."/>
            <person name="Tamarit D."/>
            <person name="Javelind E."/>
            <person name="Olofsson T."/>
            <person name="Andersson S.G."/>
            <person name="Vasquez A."/>
        </authorList>
    </citation>
    <scope>NUCLEOTIDE SEQUENCE [LARGE SCALE GENOMIC DNA]</scope>
    <source>
        <strain evidence="12 13">Bin4</strain>
    </source>
</reference>
<feature type="transmembrane region" description="Helical" evidence="10">
    <location>
        <begin position="30"/>
        <end position="47"/>
    </location>
</feature>
<dbReference type="HOGENOM" id="CLU_004790_0_1_9"/>
<protein>
    <recommendedName>
        <fullName evidence="9">Di-/tripeptide transporter</fullName>
    </recommendedName>
</protein>
<dbReference type="NCBIfam" id="TIGR00924">
    <property type="entry name" value="yjdL_sub1_fam"/>
    <property type="match status" value="1"/>
</dbReference>
<comment type="subcellular location">
    <subcellularLocation>
        <location evidence="1">Cell membrane</location>
        <topology evidence="1">Multi-pass membrane protein</topology>
    </subcellularLocation>
</comment>
<dbReference type="InterPro" id="IPR018456">
    <property type="entry name" value="PTR2_symporter_CS"/>
</dbReference>
<dbReference type="PANTHER" id="PTHR23517">
    <property type="entry name" value="RESISTANCE PROTEIN MDTM, PUTATIVE-RELATED-RELATED"/>
    <property type="match status" value="1"/>
</dbReference>
<dbReference type="InterPro" id="IPR020846">
    <property type="entry name" value="MFS_dom"/>
</dbReference>
<feature type="transmembrane region" description="Helical" evidence="10">
    <location>
        <begin position="153"/>
        <end position="173"/>
    </location>
</feature>
<evidence type="ECO:0000256" key="5">
    <source>
        <dbReference type="ARBA" id="ARBA00022692"/>
    </source>
</evidence>
<dbReference type="STRING" id="1218492.JG30_12110"/>
<dbReference type="InterPro" id="IPR036259">
    <property type="entry name" value="MFS_trans_sf"/>
</dbReference>
<evidence type="ECO:0000313" key="13">
    <source>
        <dbReference type="Proteomes" id="UP000033558"/>
    </source>
</evidence>
<feature type="transmembrane region" description="Helical" evidence="10">
    <location>
        <begin position="362"/>
        <end position="383"/>
    </location>
</feature>
<dbReference type="PROSITE" id="PS50850">
    <property type="entry name" value="MFS"/>
    <property type="match status" value="1"/>
</dbReference>
<evidence type="ECO:0000256" key="3">
    <source>
        <dbReference type="ARBA" id="ARBA00022448"/>
    </source>
</evidence>
<keyword evidence="6 10" id="KW-1133">Transmembrane helix</keyword>
<evidence type="ECO:0000256" key="10">
    <source>
        <dbReference type="SAM" id="Phobius"/>
    </source>
</evidence>
<feature type="transmembrane region" description="Helical" evidence="10">
    <location>
        <begin position="91"/>
        <end position="108"/>
    </location>
</feature>
<dbReference type="PROSITE" id="PS01022">
    <property type="entry name" value="PTR2_1"/>
    <property type="match status" value="1"/>
</dbReference>
<dbReference type="CDD" id="cd17346">
    <property type="entry name" value="MFS_DtpA_like"/>
    <property type="match status" value="1"/>
</dbReference>
<dbReference type="Proteomes" id="UP000033558">
    <property type="component" value="Unassembled WGS sequence"/>
</dbReference>
<keyword evidence="5 10" id="KW-0812">Transmembrane</keyword>
<dbReference type="InterPro" id="IPR000109">
    <property type="entry name" value="POT_fam"/>
</dbReference>
<feature type="transmembrane region" description="Helical" evidence="10">
    <location>
        <begin position="179"/>
        <end position="198"/>
    </location>
</feature>
<dbReference type="Pfam" id="PF00854">
    <property type="entry name" value="PTR2"/>
    <property type="match status" value="1"/>
</dbReference>
<evidence type="ECO:0000259" key="11">
    <source>
        <dbReference type="PROSITE" id="PS50850"/>
    </source>
</evidence>
<dbReference type="EMBL" id="JXJQ01000009">
    <property type="protein sequence ID" value="KJY61019.1"/>
    <property type="molecule type" value="Genomic_DNA"/>
</dbReference>
<evidence type="ECO:0000313" key="12">
    <source>
        <dbReference type="EMBL" id="KJY61019.1"/>
    </source>
</evidence>
<feature type="transmembrane region" description="Helical" evidence="10">
    <location>
        <begin position="59"/>
        <end position="79"/>
    </location>
</feature>
<keyword evidence="4" id="KW-1003">Cell membrane</keyword>
<gene>
    <name evidence="12" type="primary">dtpT</name>
    <name evidence="12" type="ORF">JG30_12110</name>
</gene>
<evidence type="ECO:0000256" key="1">
    <source>
        <dbReference type="ARBA" id="ARBA00004651"/>
    </source>
</evidence>
<dbReference type="GO" id="GO:0005886">
    <property type="term" value="C:plasma membrane"/>
    <property type="evidence" value="ECO:0007669"/>
    <property type="project" value="UniProtKB-SubCell"/>
</dbReference>
<name>A0A0F4LRW5_9LACO</name>
<dbReference type="PATRIC" id="fig|1218492.5.peg.1355"/>
<comment type="caution">
    <text evidence="12">The sequence shown here is derived from an EMBL/GenBank/DDBJ whole genome shotgun (WGS) entry which is preliminary data.</text>
</comment>
<evidence type="ECO:0000256" key="9">
    <source>
        <dbReference type="ARBA" id="ARBA00069644"/>
    </source>
</evidence>
<organism evidence="12 13">
    <name type="scientific">Bombilactobacillus mellifer</name>
    <dbReference type="NCBI Taxonomy" id="1218492"/>
    <lineage>
        <taxon>Bacteria</taxon>
        <taxon>Bacillati</taxon>
        <taxon>Bacillota</taxon>
        <taxon>Bacilli</taxon>
        <taxon>Lactobacillales</taxon>
        <taxon>Lactobacillaceae</taxon>
        <taxon>Bombilactobacillus</taxon>
    </lineage>
</organism>
<dbReference type="AlphaFoldDB" id="A0A0F4LRW5"/>
<dbReference type="RefSeq" id="WP_046317063.1">
    <property type="nucleotide sequence ID" value="NZ_JBHSZT010000010.1"/>
</dbReference>
<dbReference type="FunFam" id="1.20.1250.20:FF:000017">
    <property type="entry name" value="Dipeptide and tripeptide permease A"/>
    <property type="match status" value="1"/>
</dbReference>
<dbReference type="GO" id="GO:0042937">
    <property type="term" value="F:tripeptide transmembrane transporter activity"/>
    <property type="evidence" value="ECO:0007669"/>
    <property type="project" value="UniProtKB-ARBA"/>
</dbReference>
<evidence type="ECO:0000256" key="6">
    <source>
        <dbReference type="ARBA" id="ARBA00022989"/>
    </source>
</evidence>
<feature type="domain" description="Major facilitator superfamily (MFS) profile" evidence="11">
    <location>
        <begin position="1"/>
        <end position="203"/>
    </location>
</feature>
<feature type="transmembrane region" description="Helical" evidence="10">
    <location>
        <begin position="457"/>
        <end position="476"/>
    </location>
</feature>
<dbReference type="GO" id="GO:0015333">
    <property type="term" value="F:peptide:proton symporter activity"/>
    <property type="evidence" value="ECO:0007669"/>
    <property type="project" value="UniProtKB-ARBA"/>
</dbReference>
<dbReference type="GO" id="GO:0071916">
    <property type="term" value="F:dipeptide transmembrane transporter activity"/>
    <property type="evidence" value="ECO:0007669"/>
    <property type="project" value="UniProtKB-ARBA"/>
</dbReference>
<dbReference type="OrthoDB" id="9772725at2"/>
<evidence type="ECO:0000256" key="7">
    <source>
        <dbReference type="ARBA" id="ARBA00023136"/>
    </source>
</evidence>
<evidence type="ECO:0000256" key="4">
    <source>
        <dbReference type="ARBA" id="ARBA00022475"/>
    </source>
</evidence>
<evidence type="ECO:0000256" key="8">
    <source>
        <dbReference type="ARBA" id="ARBA00059575"/>
    </source>
</evidence>
<comment type="function">
    <text evidence="8">Proton-dependent uptake of di- or tri-peptides.</text>
</comment>
<proteinExistence type="inferred from homology"/>
<accession>A0A0F4LRW5</accession>
<feature type="transmembrane region" description="Helical" evidence="10">
    <location>
        <begin position="252"/>
        <end position="273"/>
    </location>
</feature>
<dbReference type="SUPFAM" id="SSF103473">
    <property type="entry name" value="MFS general substrate transporter"/>
    <property type="match status" value="2"/>
</dbReference>
<feature type="transmembrane region" description="Helical" evidence="10">
    <location>
        <begin position="330"/>
        <end position="350"/>
    </location>
</feature>
<feature type="transmembrane region" description="Helical" evidence="10">
    <location>
        <begin position="395"/>
        <end position="418"/>
    </location>
</feature>
<evidence type="ECO:0000256" key="2">
    <source>
        <dbReference type="ARBA" id="ARBA00005982"/>
    </source>
</evidence>
<comment type="similarity">
    <text evidence="2">Belongs to the major facilitator superfamily. Proton-dependent oligopeptide transporter (POT/PTR) (TC 2.A.17) family.</text>
</comment>
<sequence>MTKTETKQRTFFGQPWGLQTLFMTEFWERFSYYGMRAILLYYMYYAVSQGGLGFDQVTAASIMSIYGSLVYMTSVLGGYISDRILGSRRTVFWGGILIMFGHICLSLPMGKTMLFMSIIFITLGTGLLKPNVSEMVGGLYSEEDPRRDAGFSIFVMGINFGSLLAPLIVGQAWKWFNFHVGFSLAAIGMFFGLVTYYFQGKKYLPAVSLKAPDPLTKPELTKLYRRAAIFVVIFIIVFGVLAAMNALNLNNIVTLLTLLGVALPVAYFIIILSSQKVNKVEKSRVRAYIALFIAAVIFWAIEEQGSTVLGLFVANKTQLNFGSFKLVPSWFQSLNPLFIVLYTPIFAWLWTKLGKKQPSSPAKFWMGLVVTGFSYLVLIIPLINNHGQKVNPLWLVLSWAIVEVGEMLISPIGLSVTTKLAPKAFSSEMMSMWFLANAAGQAINAQVVKFYPGHEMAYFGAVGVVALIFAGILFLWTPKIEKLMAGVN</sequence>